<dbReference type="PROSITE" id="PS50994">
    <property type="entry name" value="INTEGRASE"/>
    <property type="match status" value="1"/>
</dbReference>
<dbReference type="InterPro" id="IPR001584">
    <property type="entry name" value="Integrase_cat-core"/>
</dbReference>
<dbReference type="PaxDb" id="4097-A0A1S4BVE7"/>
<reference evidence="2" key="2">
    <citation type="submission" date="2025-08" db="UniProtKB">
        <authorList>
            <consortium name="RefSeq"/>
        </authorList>
    </citation>
    <scope>IDENTIFICATION</scope>
    <source>
        <tissue evidence="2">Leaf</tissue>
    </source>
</reference>
<dbReference type="AlphaFoldDB" id="A0A1S4BVE7"/>
<name>A0A1S4BVE7_TOBAC</name>
<dbReference type="OrthoDB" id="1751374at2759"/>
<dbReference type="InterPro" id="IPR039537">
    <property type="entry name" value="Retrotran_Ty1/copia-like"/>
</dbReference>
<accession>A0A1S4BVE7</accession>
<proteinExistence type="predicted"/>
<dbReference type="GeneID" id="107812310"/>
<organism evidence="1 2">
    <name type="scientific">Nicotiana tabacum</name>
    <name type="common">Common tobacco</name>
    <dbReference type="NCBI Taxonomy" id="4097"/>
    <lineage>
        <taxon>Eukaryota</taxon>
        <taxon>Viridiplantae</taxon>
        <taxon>Streptophyta</taxon>
        <taxon>Embryophyta</taxon>
        <taxon>Tracheophyta</taxon>
        <taxon>Spermatophyta</taxon>
        <taxon>Magnoliopsida</taxon>
        <taxon>eudicotyledons</taxon>
        <taxon>Gunneridae</taxon>
        <taxon>Pentapetalae</taxon>
        <taxon>asterids</taxon>
        <taxon>lamiids</taxon>
        <taxon>Solanales</taxon>
        <taxon>Solanaceae</taxon>
        <taxon>Nicotianoideae</taxon>
        <taxon>Nicotianeae</taxon>
        <taxon>Nicotiana</taxon>
    </lineage>
</organism>
<dbReference type="InterPro" id="IPR036397">
    <property type="entry name" value="RNaseH_sf"/>
</dbReference>
<dbReference type="GO" id="GO:0015074">
    <property type="term" value="P:DNA integration"/>
    <property type="evidence" value="ECO:0007669"/>
    <property type="project" value="InterPro"/>
</dbReference>
<dbReference type="RefSeq" id="XP_016492856.1">
    <property type="nucleotide sequence ID" value="XM_016637370.1"/>
</dbReference>
<dbReference type="RefSeq" id="XP_016492856.2">
    <property type="nucleotide sequence ID" value="XM_016637370.2"/>
</dbReference>
<dbReference type="Proteomes" id="UP000790787">
    <property type="component" value="Chromosome 18"/>
</dbReference>
<reference evidence="1" key="1">
    <citation type="journal article" date="2014" name="Nat. Commun.">
        <title>The tobacco genome sequence and its comparison with those of tomato and potato.</title>
        <authorList>
            <person name="Sierro N."/>
            <person name="Battey J.N."/>
            <person name="Ouadi S."/>
            <person name="Bakaher N."/>
            <person name="Bovet L."/>
            <person name="Willig A."/>
            <person name="Goepfert S."/>
            <person name="Peitsch M.C."/>
            <person name="Ivanov N.V."/>
        </authorList>
    </citation>
    <scope>NUCLEOTIDE SEQUENCE [LARGE SCALE GENOMIC DNA]</scope>
</reference>
<evidence type="ECO:0000313" key="1">
    <source>
        <dbReference type="Proteomes" id="UP000790787"/>
    </source>
</evidence>
<dbReference type="GO" id="GO:0003676">
    <property type="term" value="F:nucleic acid binding"/>
    <property type="evidence" value="ECO:0007669"/>
    <property type="project" value="InterPro"/>
</dbReference>
<dbReference type="InterPro" id="IPR012337">
    <property type="entry name" value="RNaseH-like_sf"/>
</dbReference>
<dbReference type="PANTHER" id="PTHR42648:SF31">
    <property type="entry name" value="RNA-DIRECTED DNA POLYMERASE"/>
    <property type="match status" value="1"/>
</dbReference>
<dbReference type="KEGG" id="nta:107812310"/>
<dbReference type="Gene3D" id="3.30.420.10">
    <property type="entry name" value="Ribonuclease H-like superfamily/Ribonuclease H"/>
    <property type="match status" value="1"/>
</dbReference>
<protein>
    <submittedName>
        <fullName evidence="2">Uncharacterized protein LOC107812310</fullName>
    </submittedName>
</protein>
<keyword evidence="1" id="KW-1185">Reference proteome</keyword>
<sequence length="360" mass="40713">MALHPLLPKQMQQDLFSGRVREIGRERDDLYFLQRHGSKKLTAISLVAAGIKSHRRNSTIDISLWHKILGHVSSIVLKKLFPAKLANITDIINKCTFVVFVQTQFNKVLKAVKSDNGSEFVNSVCHVLFQKYSIIHQKTRAYTPQQNGVVERKHKHILEEPILEHLRVLGCLCYVKQVQETDKLLGQTYYSYGDVSFREDIFPFKESHSSPPVFLSSDRSTYGADYISTSHEPHSSGHASSPSTSTNLSTTGDDSSQEAPEQLSSTTEGVSTLLPSADQHTTSLRRSLRTKHTHIWLKDFVIGPSYKYVPYYIANYISYDGVSPKYQCYLAAFSSIVEPTTFEEAVKDLRWVDAMQCNTS</sequence>
<dbReference type="PANTHER" id="PTHR42648">
    <property type="entry name" value="TRANSPOSASE, PUTATIVE-RELATED"/>
    <property type="match status" value="1"/>
</dbReference>
<gene>
    <name evidence="2" type="primary">LOC107812310</name>
</gene>
<evidence type="ECO:0000313" key="2">
    <source>
        <dbReference type="RefSeq" id="XP_016492856.2"/>
    </source>
</evidence>
<dbReference type="SUPFAM" id="SSF53098">
    <property type="entry name" value="Ribonuclease H-like"/>
    <property type="match status" value="1"/>
</dbReference>